<dbReference type="InParanoid" id="A0A1Z5KBM8"/>
<evidence type="ECO:0000313" key="7">
    <source>
        <dbReference type="Proteomes" id="UP000198406"/>
    </source>
</evidence>
<protein>
    <recommendedName>
        <fullName evidence="8">Methyltransferase domain-containing protein</fullName>
    </recommendedName>
</protein>
<keyword evidence="7" id="KW-1185">Reference proteome</keyword>
<keyword evidence="3" id="KW-0808">Transferase</keyword>
<reference evidence="6 7" key="1">
    <citation type="journal article" date="2015" name="Plant Cell">
        <title>Oil accumulation by the oleaginous diatom Fistulifera solaris as revealed by the genome and transcriptome.</title>
        <authorList>
            <person name="Tanaka T."/>
            <person name="Maeda Y."/>
            <person name="Veluchamy A."/>
            <person name="Tanaka M."/>
            <person name="Abida H."/>
            <person name="Marechal E."/>
            <person name="Bowler C."/>
            <person name="Muto M."/>
            <person name="Sunaga Y."/>
            <person name="Tanaka M."/>
            <person name="Yoshino T."/>
            <person name="Taniguchi T."/>
            <person name="Fukuda Y."/>
            <person name="Nemoto M."/>
            <person name="Matsumoto M."/>
            <person name="Wong P.S."/>
            <person name="Aburatani S."/>
            <person name="Fujibuchi W."/>
        </authorList>
    </citation>
    <scope>NUCLEOTIDE SEQUENCE [LARGE SCALE GENOMIC DNA]</scope>
    <source>
        <strain evidence="6 7">JPCC DA0580</strain>
    </source>
</reference>
<dbReference type="GO" id="GO:0032259">
    <property type="term" value="P:methylation"/>
    <property type="evidence" value="ECO:0007669"/>
    <property type="project" value="UniProtKB-KW"/>
</dbReference>
<evidence type="ECO:0000256" key="2">
    <source>
        <dbReference type="ARBA" id="ARBA00022603"/>
    </source>
</evidence>
<keyword evidence="4" id="KW-0949">S-adenosyl-L-methionine</keyword>
<dbReference type="GO" id="GO:1905706">
    <property type="term" value="P:regulation of mitochondrial ATP synthesis coupled proton transport"/>
    <property type="evidence" value="ECO:0007669"/>
    <property type="project" value="TreeGrafter"/>
</dbReference>
<sequence>MNSREPSAAQEPRIEPRTEMTSSDEDDDSKTIECNTEQPYSIAPFNPSSRSAQDHALRLFSLTSDDVLFDLGCGDGRLLLTAASQVEGVRCVGIELDPIFVWRGRTALAKLPHEVQQRVQIRHGNVLLYDNNEPLCEKEDNEQVLHACSDLTIREDATAIYLYLLPKGLARLKADFLDSLVDQRMEHDGTKGRKIRIVSYMFRIHGWDPVAIDDGLHGGVRHYLYEFGSDAPSD</sequence>
<evidence type="ECO:0008006" key="8">
    <source>
        <dbReference type="Google" id="ProtNLM"/>
    </source>
</evidence>
<dbReference type="Gene3D" id="3.40.50.150">
    <property type="entry name" value="Vaccinia Virus protein VP39"/>
    <property type="match status" value="1"/>
</dbReference>
<dbReference type="PANTHER" id="PTHR13610">
    <property type="entry name" value="METHYLTRANSFERASE DOMAIN-CONTAINING PROTEIN"/>
    <property type="match status" value="1"/>
</dbReference>
<feature type="region of interest" description="Disordered" evidence="5">
    <location>
        <begin position="1"/>
        <end position="32"/>
    </location>
</feature>
<dbReference type="EMBL" id="BDSP01000203">
    <property type="protein sequence ID" value="GAX23684.1"/>
    <property type="molecule type" value="Genomic_DNA"/>
</dbReference>
<name>A0A1Z5KBM8_FISSO</name>
<gene>
    <name evidence="6" type="ORF">FisN_12Hu259</name>
</gene>
<dbReference type="CDD" id="cd02440">
    <property type="entry name" value="AdoMet_MTases"/>
    <property type="match status" value="1"/>
</dbReference>
<dbReference type="InterPro" id="IPR029063">
    <property type="entry name" value="SAM-dependent_MTases_sf"/>
</dbReference>
<comment type="similarity">
    <text evidence="1">Belongs to the ANT/ATPSC lysine N-methyltransferase family.</text>
</comment>
<evidence type="ECO:0000256" key="5">
    <source>
        <dbReference type="SAM" id="MobiDB-lite"/>
    </source>
</evidence>
<comment type="caution">
    <text evidence="6">The sequence shown here is derived from an EMBL/GenBank/DDBJ whole genome shotgun (WGS) entry which is preliminary data.</text>
</comment>
<keyword evidence="2" id="KW-0489">Methyltransferase</keyword>
<proteinExistence type="inferred from homology"/>
<evidence type="ECO:0000313" key="6">
    <source>
        <dbReference type="EMBL" id="GAX23684.1"/>
    </source>
</evidence>
<dbReference type="AlphaFoldDB" id="A0A1Z5KBM8"/>
<dbReference type="GO" id="GO:0005739">
    <property type="term" value="C:mitochondrion"/>
    <property type="evidence" value="ECO:0007669"/>
    <property type="project" value="TreeGrafter"/>
</dbReference>
<dbReference type="InterPro" id="IPR026170">
    <property type="entry name" value="FAM173A/B"/>
</dbReference>
<dbReference type="PANTHER" id="PTHR13610:SF11">
    <property type="entry name" value="METHYLTRANSFERASE DOMAIN-CONTAINING PROTEIN"/>
    <property type="match status" value="1"/>
</dbReference>
<dbReference type="GO" id="GO:0016279">
    <property type="term" value="F:protein-lysine N-methyltransferase activity"/>
    <property type="evidence" value="ECO:0007669"/>
    <property type="project" value="InterPro"/>
</dbReference>
<dbReference type="Proteomes" id="UP000198406">
    <property type="component" value="Unassembled WGS sequence"/>
</dbReference>
<dbReference type="SUPFAM" id="SSF53335">
    <property type="entry name" value="S-adenosyl-L-methionine-dependent methyltransferases"/>
    <property type="match status" value="1"/>
</dbReference>
<organism evidence="6 7">
    <name type="scientific">Fistulifera solaris</name>
    <name type="common">Oleaginous diatom</name>
    <dbReference type="NCBI Taxonomy" id="1519565"/>
    <lineage>
        <taxon>Eukaryota</taxon>
        <taxon>Sar</taxon>
        <taxon>Stramenopiles</taxon>
        <taxon>Ochrophyta</taxon>
        <taxon>Bacillariophyta</taxon>
        <taxon>Bacillariophyceae</taxon>
        <taxon>Bacillariophycidae</taxon>
        <taxon>Naviculales</taxon>
        <taxon>Naviculaceae</taxon>
        <taxon>Fistulifera</taxon>
    </lineage>
</organism>
<evidence type="ECO:0000256" key="4">
    <source>
        <dbReference type="ARBA" id="ARBA00022691"/>
    </source>
</evidence>
<accession>A0A1Z5KBM8</accession>
<evidence type="ECO:0000256" key="3">
    <source>
        <dbReference type="ARBA" id="ARBA00022679"/>
    </source>
</evidence>
<dbReference type="OrthoDB" id="66144at2759"/>
<evidence type="ECO:0000256" key="1">
    <source>
        <dbReference type="ARBA" id="ARBA00010633"/>
    </source>
</evidence>